<accession>A0A6A5WWL0</accession>
<proteinExistence type="predicted"/>
<name>A0A6A5WWL0_9PLEO</name>
<keyword evidence="1" id="KW-0472">Membrane</keyword>
<evidence type="ECO:0000256" key="1">
    <source>
        <dbReference type="SAM" id="Phobius"/>
    </source>
</evidence>
<evidence type="ECO:0000313" key="3">
    <source>
        <dbReference type="Proteomes" id="UP000799779"/>
    </source>
</evidence>
<feature type="non-terminal residue" evidence="2">
    <location>
        <position position="1"/>
    </location>
</feature>
<dbReference type="EMBL" id="ML977567">
    <property type="protein sequence ID" value="KAF2004531.1"/>
    <property type="molecule type" value="Genomic_DNA"/>
</dbReference>
<dbReference type="Proteomes" id="UP000799779">
    <property type="component" value="Unassembled WGS sequence"/>
</dbReference>
<organism evidence="2 3">
    <name type="scientific">Amniculicola lignicola CBS 123094</name>
    <dbReference type="NCBI Taxonomy" id="1392246"/>
    <lineage>
        <taxon>Eukaryota</taxon>
        <taxon>Fungi</taxon>
        <taxon>Dikarya</taxon>
        <taxon>Ascomycota</taxon>
        <taxon>Pezizomycotina</taxon>
        <taxon>Dothideomycetes</taxon>
        <taxon>Pleosporomycetidae</taxon>
        <taxon>Pleosporales</taxon>
        <taxon>Amniculicolaceae</taxon>
        <taxon>Amniculicola</taxon>
    </lineage>
</organism>
<feature type="non-terminal residue" evidence="2">
    <location>
        <position position="170"/>
    </location>
</feature>
<gene>
    <name evidence="2" type="ORF">P154DRAFT_395821</name>
</gene>
<protein>
    <submittedName>
        <fullName evidence="2">Uncharacterized protein</fullName>
    </submittedName>
</protein>
<feature type="transmembrane region" description="Helical" evidence="1">
    <location>
        <begin position="70"/>
        <end position="99"/>
    </location>
</feature>
<reference evidence="2" key="1">
    <citation type="journal article" date="2020" name="Stud. Mycol.">
        <title>101 Dothideomycetes genomes: a test case for predicting lifestyles and emergence of pathogens.</title>
        <authorList>
            <person name="Haridas S."/>
            <person name="Albert R."/>
            <person name="Binder M."/>
            <person name="Bloem J."/>
            <person name="Labutti K."/>
            <person name="Salamov A."/>
            <person name="Andreopoulos B."/>
            <person name="Baker S."/>
            <person name="Barry K."/>
            <person name="Bills G."/>
            <person name="Bluhm B."/>
            <person name="Cannon C."/>
            <person name="Castanera R."/>
            <person name="Culley D."/>
            <person name="Daum C."/>
            <person name="Ezra D."/>
            <person name="Gonzalez J."/>
            <person name="Henrissat B."/>
            <person name="Kuo A."/>
            <person name="Liang C."/>
            <person name="Lipzen A."/>
            <person name="Lutzoni F."/>
            <person name="Magnuson J."/>
            <person name="Mondo S."/>
            <person name="Nolan M."/>
            <person name="Ohm R."/>
            <person name="Pangilinan J."/>
            <person name="Park H.-J."/>
            <person name="Ramirez L."/>
            <person name="Alfaro M."/>
            <person name="Sun H."/>
            <person name="Tritt A."/>
            <person name="Yoshinaga Y."/>
            <person name="Zwiers L.-H."/>
            <person name="Turgeon B."/>
            <person name="Goodwin S."/>
            <person name="Spatafora J."/>
            <person name="Crous P."/>
            <person name="Grigoriev I."/>
        </authorList>
    </citation>
    <scope>NUCLEOTIDE SEQUENCE</scope>
    <source>
        <strain evidence="2">CBS 123094</strain>
    </source>
</reference>
<dbReference type="AlphaFoldDB" id="A0A6A5WWL0"/>
<dbReference type="Pfam" id="PF16015">
    <property type="entry name" value="Promethin"/>
    <property type="match status" value="1"/>
</dbReference>
<feature type="transmembrane region" description="Helical" evidence="1">
    <location>
        <begin position="106"/>
        <end position="130"/>
    </location>
</feature>
<keyword evidence="3" id="KW-1185">Reference proteome</keyword>
<keyword evidence="1" id="KW-1133">Transmembrane helix</keyword>
<evidence type="ECO:0000313" key="2">
    <source>
        <dbReference type="EMBL" id="KAF2004531.1"/>
    </source>
</evidence>
<dbReference type="OrthoDB" id="3928876at2759"/>
<keyword evidence="1" id="KW-0812">Transmembrane</keyword>
<sequence length="170" mass="18409">GSIGGSILAAVNRIFPPEKREEAMSKLRQFAVNNPKLAVSFKIPCLPSIPNANVSQAFLTTQIVLTGFPLFLFIVFSITVFLFALIAGLLIGLLAAVLFSLFMVGVALLFVLPTIFLTTFAATFIFLWGLGGYHLLKWFNDGNAPAPEGLSIGDKLNSWTGGRMEWLVDG</sequence>